<dbReference type="GO" id="GO:0004059">
    <property type="term" value="F:aralkylamine N-acetyltransferase activity"/>
    <property type="evidence" value="ECO:0007669"/>
    <property type="project" value="TreeGrafter"/>
</dbReference>
<protein>
    <submittedName>
        <fullName evidence="4">Polyamine acetyltransferase</fullName>
    </submittedName>
</protein>
<dbReference type="SUPFAM" id="SSF55729">
    <property type="entry name" value="Acyl-CoA N-acyltransferases (Nat)"/>
    <property type="match status" value="1"/>
</dbReference>
<dbReference type="PANTHER" id="PTHR10908">
    <property type="entry name" value="SEROTONIN N-ACETYLTRANSFERASE"/>
    <property type="match status" value="1"/>
</dbReference>
<proteinExistence type="predicted"/>
<dbReference type="Pfam" id="PF00583">
    <property type="entry name" value="Acetyltransf_1"/>
    <property type="match status" value="1"/>
</dbReference>
<dbReference type="STRING" id="1314773.A0A3N2PW59"/>
<dbReference type="GO" id="GO:0005737">
    <property type="term" value="C:cytoplasm"/>
    <property type="evidence" value="ECO:0007669"/>
    <property type="project" value="TreeGrafter"/>
</dbReference>
<dbReference type="Gene3D" id="3.40.630.30">
    <property type="match status" value="1"/>
</dbReference>
<keyword evidence="2" id="KW-0012">Acyltransferase</keyword>
<dbReference type="CDD" id="cd04301">
    <property type="entry name" value="NAT_SF"/>
    <property type="match status" value="1"/>
</dbReference>
<dbReference type="AlphaFoldDB" id="A0A3N2PW59"/>
<gene>
    <name evidence="4" type="ORF">SODALDRAFT_311471</name>
</gene>
<dbReference type="InterPro" id="IPR051635">
    <property type="entry name" value="SNAT-like"/>
</dbReference>
<dbReference type="EMBL" id="ML119055">
    <property type="protein sequence ID" value="ROT38606.1"/>
    <property type="molecule type" value="Genomic_DNA"/>
</dbReference>
<dbReference type="InterPro" id="IPR016181">
    <property type="entry name" value="Acyl_CoA_acyltransferase"/>
</dbReference>
<accession>A0A3N2PW59</accession>
<dbReference type="OrthoDB" id="30840at2759"/>
<dbReference type="InterPro" id="IPR000182">
    <property type="entry name" value="GNAT_dom"/>
</dbReference>
<evidence type="ECO:0000256" key="2">
    <source>
        <dbReference type="ARBA" id="ARBA00023315"/>
    </source>
</evidence>
<organism evidence="4 5">
    <name type="scientific">Sodiomyces alkalinus (strain CBS 110278 / VKM F-3762 / F11)</name>
    <name type="common">Alkaliphilic filamentous fungus</name>
    <dbReference type="NCBI Taxonomy" id="1314773"/>
    <lineage>
        <taxon>Eukaryota</taxon>
        <taxon>Fungi</taxon>
        <taxon>Dikarya</taxon>
        <taxon>Ascomycota</taxon>
        <taxon>Pezizomycotina</taxon>
        <taxon>Sordariomycetes</taxon>
        <taxon>Hypocreomycetidae</taxon>
        <taxon>Glomerellales</taxon>
        <taxon>Plectosphaerellaceae</taxon>
        <taxon>Sodiomyces</taxon>
    </lineage>
</organism>
<keyword evidence="1 4" id="KW-0808">Transferase</keyword>
<dbReference type="RefSeq" id="XP_028466412.1">
    <property type="nucleotide sequence ID" value="XM_028609169.1"/>
</dbReference>
<evidence type="ECO:0000313" key="5">
    <source>
        <dbReference type="Proteomes" id="UP000272025"/>
    </source>
</evidence>
<dbReference type="PANTHER" id="PTHR10908:SF0">
    <property type="entry name" value="SEROTONIN N-ACETYLTRANSFERASE"/>
    <property type="match status" value="1"/>
</dbReference>
<feature type="domain" description="N-acetyltransferase" evidence="3">
    <location>
        <begin position="184"/>
        <end position="266"/>
    </location>
</feature>
<evidence type="ECO:0000259" key="3">
    <source>
        <dbReference type="PROSITE" id="PS51186"/>
    </source>
</evidence>
<evidence type="ECO:0000313" key="4">
    <source>
        <dbReference type="EMBL" id="ROT38606.1"/>
    </source>
</evidence>
<reference evidence="4 5" key="1">
    <citation type="journal article" date="2018" name="Mol. Ecol.">
        <title>The obligate alkalophilic soda-lake fungus Sodiomyces alkalinus has shifted to a protein diet.</title>
        <authorList>
            <person name="Grum-Grzhimaylo A.A."/>
            <person name="Falkoski D.L."/>
            <person name="van den Heuvel J."/>
            <person name="Valero-Jimenez C.A."/>
            <person name="Min B."/>
            <person name="Choi I.G."/>
            <person name="Lipzen A."/>
            <person name="Daum C.G."/>
            <person name="Aanen D.K."/>
            <person name="Tsang A."/>
            <person name="Henrissat B."/>
            <person name="Bilanenko E.N."/>
            <person name="de Vries R.P."/>
            <person name="van Kan J.A.L."/>
            <person name="Grigoriev I.V."/>
            <person name="Debets A.J.M."/>
        </authorList>
    </citation>
    <scope>NUCLEOTIDE SEQUENCE [LARGE SCALE GENOMIC DNA]</scope>
    <source>
        <strain evidence="4 5">F11</strain>
    </source>
</reference>
<keyword evidence="5" id="KW-1185">Reference proteome</keyword>
<evidence type="ECO:0000256" key="1">
    <source>
        <dbReference type="ARBA" id="ARBA00022679"/>
    </source>
</evidence>
<name>A0A3N2PW59_SODAK</name>
<dbReference type="Proteomes" id="UP000272025">
    <property type="component" value="Unassembled WGS sequence"/>
</dbReference>
<dbReference type="PROSITE" id="PS51186">
    <property type="entry name" value="GNAT"/>
    <property type="match status" value="1"/>
</dbReference>
<sequence length="272" mass="29970">MSAAQPRTKSPEDIGESKCAIDDTVYEDEAIVEGRRTKSVEHKRKQHDPTILRVQETVPFHFSPIFLPLTPSNVDSCVALENAAFRNPDHRCTPEKFEYRLTTGSDICFGLFCSVKPAEARAFGLETIEFAKPVETNREDGEVFVLCAHVISTMGKGPVVTDNDMKYPTNWRDASAPKELGNQLDGRTVCVHSLAVSPKLQGTGIGKLAMASYIQIMNESGVADRIALLCQEHLIGYYEELGFENLGESKATFGGGGWYDMVMELEGPSSKD</sequence>
<dbReference type="GeneID" id="39577647"/>